<feature type="transmembrane region" description="Helical" evidence="2">
    <location>
        <begin position="94"/>
        <end position="115"/>
    </location>
</feature>
<evidence type="ECO:0000313" key="4">
    <source>
        <dbReference type="Proteomes" id="UP000198644"/>
    </source>
</evidence>
<feature type="transmembrane region" description="Helical" evidence="2">
    <location>
        <begin position="166"/>
        <end position="186"/>
    </location>
</feature>
<dbReference type="EMBL" id="FOYW01000003">
    <property type="protein sequence ID" value="SFR80860.1"/>
    <property type="molecule type" value="Genomic_DNA"/>
</dbReference>
<evidence type="ECO:0000313" key="3">
    <source>
        <dbReference type="EMBL" id="SFR80860.1"/>
    </source>
</evidence>
<dbReference type="RefSeq" id="WP_092015265.1">
    <property type="nucleotide sequence ID" value="NZ_FOYW01000003.1"/>
</dbReference>
<keyword evidence="4" id="KW-1185">Reference proteome</keyword>
<organism evidence="3 4">
    <name type="scientific">Marinobacter daqiaonensis</name>
    <dbReference type="NCBI Taxonomy" id="650891"/>
    <lineage>
        <taxon>Bacteria</taxon>
        <taxon>Pseudomonadati</taxon>
        <taxon>Pseudomonadota</taxon>
        <taxon>Gammaproteobacteria</taxon>
        <taxon>Pseudomonadales</taxon>
        <taxon>Marinobacteraceae</taxon>
        <taxon>Marinobacter</taxon>
    </lineage>
</organism>
<dbReference type="CDD" id="cd19757">
    <property type="entry name" value="Bbox1"/>
    <property type="match status" value="1"/>
</dbReference>
<keyword evidence="2" id="KW-0812">Transmembrane</keyword>
<proteinExistence type="predicted"/>
<dbReference type="OrthoDB" id="5698243at2"/>
<feature type="transmembrane region" description="Helical" evidence="2">
    <location>
        <begin position="207"/>
        <end position="227"/>
    </location>
</feature>
<protein>
    <recommendedName>
        <fullName evidence="5">Tetratricopeptide repeat-containing protein</fullName>
    </recommendedName>
</protein>
<evidence type="ECO:0000256" key="2">
    <source>
        <dbReference type="SAM" id="Phobius"/>
    </source>
</evidence>
<sequence length="492" mass="55467">MKNDCHYHPGDPAKWHCRECQLHYCSACMPDADARRQHGLCPHCGRTMRYLGAATEVEPFWLRLSRFFRYPFHADPLIVIAVCTFVPLFLQQDILGVVISFVLLLALFKYTYAVIRHTAEGHMKPPPVATAYTGEGFAIVIQQLLVFVAMVALVVASGIFLGPLPAMVVAAFAILALPASIMVLAMEHSVVAAINPLNLATLISRIGWPYFLLYGFLILLTLASGAAQEFAASHLDPAIAQPLAGFLNSTYTLMLFHMLGYLLFQYQEELGFASDFQEDLPTTESSQRDRTRRVDADIDMNLKEGNYNLVAGILEEALKRDTHNPIRLSQLYQLALARNDVQDLARHHVKLLRWMIAHRKHQEVRTLLTVLARHDPDFRIQDPELVVDAADLLFHQQDYRQALRLLKDFHKRFPGSEQIAPAYILVARTLANGFEQWEKAISFLRFAGKSTTDEQRLQAINTYLEQAKRQEPLKGPRASFGPAAETKQAGSF</sequence>
<feature type="transmembrane region" description="Helical" evidence="2">
    <location>
        <begin position="239"/>
        <end position="264"/>
    </location>
</feature>
<dbReference type="Proteomes" id="UP000198644">
    <property type="component" value="Unassembled WGS sequence"/>
</dbReference>
<dbReference type="Gene3D" id="1.25.40.10">
    <property type="entry name" value="Tetratricopeptide repeat domain"/>
    <property type="match status" value="1"/>
</dbReference>
<gene>
    <name evidence="3" type="ORF">SAMN05216203_3121</name>
</gene>
<keyword evidence="2" id="KW-0472">Membrane</keyword>
<dbReference type="STRING" id="650891.SAMN05216203_3121"/>
<reference evidence="3 4" key="1">
    <citation type="submission" date="2016-10" db="EMBL/GenBank/DDBJ databases">
        <authorList>
            <person name="de Groot N.N."/>
        </authorList>
    </citation>
    <scope>NUCLEOTIDE SEQUENCE [LARGE SCALE GENOMIC DNA]</scope>
    <source>
        <strain evidence="3 4">CGMCC 1.9167</strain>
    </source>
</reference>
<name>A0A1I6JQR4_9GAMM</name>
<evidence type="ECO:0008006" key="5">
    <source>
        <dbReference type="Google" id="ProtNLM"/>
    </source>
</evidence>
<dbReference type="AlphaFoldDB" id="A0A1I6JQR4"/>
<feature type="region of interest" description="Disordered" evidence="1">
    <location>
        <begin position="468"/>
        <end position="492"/>
    </location>
</feature>
<evidence type="ECO:0000256" key="1">
    <source>
        <dbReference type="SAM" id="MobiDB-lite"/>
    </source>
</evidence>
<feature type="transmembrane region" description="Helical" evidence="2">
    <location>
        <begin position="70"/>
        <end position="88"/>
    </location>
</feature>
<keyword evidence="2" id="KW-1133">Transmembrane helix</keyword>
<feature type="transmembrane region" description="Helical" evidence="2">
    <location>
        <begin position="136"/>
        <end position="160"/>
    </location>
</feature>
<dbReference type="InterPro" id="IPR011990">
    <property type="entry name" value="TPR-like_helical_dom_sf"/>
</dbReference>
<accession>A0A1I6JQR4</accession>